<gene>
    <name evidence="1" type="ORF">DHETER_LOCUS3853</name>
</gene>
<dbReference type="EMBL" id="CAJVPU010003553">
    <property type="protein sequence ID" value="CAG8519690.1"/>
    <property type="molecule type" value="Genomic_DNA"/>
</dbReference>
<sequence length="324" mass="38763">MTNNLQPTIQRKNTLLYEQRIKNEIQTLFPTSSPVITIKSSLYNSEEWNKYNTNLHKIRQQQKVNSEWTAVYNKEGKINCLIQMLFLIEGIERSETSRWRKVYDNIVFVKRIIKEENIFLEAFLELIKNLNISINYLQEIDSDEFKNLIYLILRKTPNLMVLEKITSNTNSIKPKRLRQKKNSDLYKKRINKEYPLLPPTVSLVILIRSSSYNNVEWYEYNAELHKSRQQQKVNVEWAAVYSIFIQFYQLMSFQLEGIKTETTRLRKVYELVVLVKEIIKQENISLETFLKNIIDLNITINYLQEVESEIFKNLVDLVMKFRIK</sequence>
<reference evidence="1" key="1">
    <citation type="submission" date="2021-06" db="EMBL/GenBank/DDBJ databases">
        <authorList>
            <person name="Kallberg Y."/>
            <person name="Tangrot J."/>
            <person name="Rosling A."/>
        </authorList>
    </citation>
    <scope>NUCLEOTIDE SEQUENCE</scope>
    <source>
        <strain evidence="1">IL203A</strain>
    </source>
</reference>
<accession>A0ACA9LB30</accession>
<keyword evidence="2" id="KW-1185">Reference proteome</keyword>
<evidence type="ECO:0000313" key="2">
    <source>
        <dbReference type="Proteomes" id="UP000789702"/>
    </source>
</evidence>
<protein>
    <submittedName>
        <fullName evidence="1">11329_t:CDS:1</fullName>
    </submittedName>
</protein>
<name>A0ACA9LB30_9GLOM</name>
<dbReference type="Proteomes" id="UP000789702">
    <property type="component" value="Unassembled WGS sequence"/>
</dbReference>
<comment type="caution">
    <text evidence="1">The sequence shown here is derived from an EMBL/GenBank/DDBJ whole genome shotgun (WGS) entry which is preliminary data.</text>
</comment>
<proteinExistence type="predicted"/>
<feature type="non-terminal residue" evidence="1">
    <location>
        <position position="324"/>
    </location>
</feature>
<evidence type="ECO:0000313" key="1">
    <source>
        <dbReference type="EMBL" id="CAG8519690.1"/>
    </source>
</evidence>
<organism evidence="1 2">
    <name type="scientific">Dentiscutata heterogama</name>
    <dbReference type="NCBI Taxonomy" id="1316150"/>
    <lineage>
        <taxon>Eukaryota</taxon>
        <taxon>Fungi</taxon>
        <taxon>Fungi incertae sedis</taxon>
        <taxon>Mucoromycota</taxon>
        <taxon>Glomeromycotina</taxon>
        <taxon>Glomeromycetes</taxon>
        <taxon>Diversisporales</taxon>
        <taxon>Gigasporaceae</taxon>
        <taxon>Dentiscutata</taxon>
    </lineage>
</organism>